<name>A0ABT5VGG9_9BACI</name>
<accession>A0ABT5VGG9</accession>
<proteinExistence type="predicted"/>
<feature type="transmembrane region" description="Helical" evidence="1">
    <location>
        <begin position="125"/>
        <end position="143"/>
    </location>
</feature>
<comment type="caution">
    <text evidence="2">The sequence shown here is derived from an EMBL/GenBank/DDBJ whole genome shotgun (WGS) entry which is preliminary data.</text>
</comment>
<feature type="transmembrane region" description="Helical" evidence="1">
    <location>
        <begin position="66"/>
        <end position="86"/>
    </location>
</feature>
<keyword evidence="3" id="KW-1185">Reference proteome</keyword>
<evidence type="ECO:0000256" key="1">
    <source>
        <dbReference type="SAM" id="Phobius"/>
    </source>
</evidence>
<dbReference type="RefSeq" id="WP_275119161.1">
    <property type="nucleotide sequence ID" value="NZ_JAOTPO010000009.1"/>
</dbReference>
<dbReference type="EMBL" id="JAOTPO010000009">
    <property type="protein sequence ID" value="MDE5414547.1"/>
    <property type="molecule type" value="Genomic_DNA"/>
</dbReference>
<sequence length="144" mass="16835">MNLHVLTMVFPLLLLLYQVIIDFVDLFPFNDIKAKDTRLRKLEVLGNYPPLIIIAFCFYFNMTWSVWVGFVLTSTILIMHLFAWWLPYLTGYPNGVRGDYEKYFTRTYKFLPRIKNHIVPDAEHIGVGVLIVATFVIQALYLLG</sequence>
<feature type="transmembrane region" description="Helical" evidence="1">
    <location>
        <begin position="45"/>
        <end position="61"/>
    </location>
</feature>
<reference evidence="2" key="1">
    <citation type="submission" date="2024-05" db="EMBL/GenBank/DDBJ databases">
        <title>Alkalihalobacillus sp. strain MEB203 novel alkaliphilic bacterium from Lonar Lake, India.</title>
        <authorList>
            <person name="Joshi A."/>
            <person name="Thite S."/>
            <person name="Mengade P."/>
        </authorList>
    </citation>
    <scope>NUCLEOTIDE SEQUENCE</scope>
    <source>
        <strain evidence="2">MEB 203</strain>
    </source>
</reference>
<gene>
    <name evidence="2" type="ORF">N7Z68_14300</name>
</gene>
<evidence type="ECO:0000313" key="2">
    <source>
        <dbReference type="EMBL" id="MDE5414547.1"/>
    </source>
</evidence>
<protein>
    <submittedName>
        <fullName evidence="2">Uncharacterized protein</fullName>
    </submittedName>
</protein>
<keyword evidence="1" id="KW-1133">Transmembrane helix</keyword>
<organism evidence="2 3">
    <name type="scientific">Alkalihalobacterium chitinilyticum</name>
    <dbReference type="NCBI Taxonomy" id="2980103"/>
    <lineage>
        <taxon>Bacteria</taxon>
        <taxon>Bacillati</taxon>
        <taxon>Bacillota</taxon>
        <taxon>Bacilli</taxon>
        <taxon>Bacillales</taxon>
        <taxon>Bacillaceae</taxon>
        <taxon>Alkalihalobacterium</taxon>
    </lineage>
</organism>
<evidence type="ECO:0000313" key="3">
    <source>
        <dbReference type="Proteomes" id="UP001148125"/>
    </source>
</evidence>
<dbReference type="Proteomes" id="UP001148125">
    <property type="component" value="Unassembled WGS sequence"/>
</dbReference>
<keyword evidence="1" id="KW-0472">Membrane</keyword>
<keyword evidence="1" id="KW-0812">Transmembrane</keyword>